<dbReference type="Proteomes" id="UP000282529">
    <property type="component" value="Unassembled WGS sequence"/>
</dbReference>
<protein>
    <submittedName>
        <fullName evidence="2">Uncharacterized protein</fullName>
    </submittedName>
</protein>
<organism evidence="2 3">
    <name type="scientific">Paenibacillus rhizophilus</name>
    <dbReference type="NCBI Taxonomy" id="1850366"/>
    <lineage>
        <taxon>Bacteria</taxon>
        <taxon>Bacillati</taxon>
        <taxon>Bacillota</taxon>
        <taxon>Bacilli</taxon>
        <taxon>Bacillales</taxon>
        <taxon>Paenibacillaceae</taxon>
        <taxon>Paenibacillus</taxon>
    </lineage>
</organism>
<sequence>MRASQKSKWERTRSKGKKHFLIYNGVIGWGIPTAIIFTFLTEFLENNYSSTFDTSFIMTLLKTLIIFPVCGYFWGLWVWKWTEKIYKKSL</sequence>
<keyword evidence="1" id="KW-1133">Transmembrane helix</keyword>
<feature type="transmembrane region" description="Helical" evidence="1">
    <location>
        <begin position="60"/>
        <end position="79"/>
    </location>
</feature>
<comment type="caution">
    <text evidence="2">The sequence shown here is derived from an EMBL/GenBank/DDBJ whole genome shotgun (WGS) entry which is preliminary data.</text>
</comment>
<feature type="transmembrane region" description="Helical" evidence="1">
    <location>
        <begin position="21"/>
        <end position="40"/>
    </location>
</feature>
<name>A0A3N9P7P0_9BACL</name>
<proteinExistence type="predicted"/>
<evidence type="ECO:0000313" key="3">
    <source>
        <dbReference type="Proteomes" id="UP000282529"/>
    </source>
</evidence>
<keyword evidence="1" id="KW-0472">Membrane</keyword>
<accession>A0A3N9P7P0</accession>
<keyword evidence="3" id="KW-1185">Reference proteome</keyword>
<evidence type="ECO:0000313" key="2">
    <source>
        <dbReference type="EMBL" id="RQW12263.1"/>
    </source>
</evidence>
<dbReference type="OrthoDB" id="2692108at2"/>
<gene>
    <name evidence="2" type="ORF">EH198_07870</name>
</gene>
<reference evidence="2 3" key="1">
    <citation type="submission" date="2018-11" db="EMBL/GenBank/DDBJ databases">
        <title>Genome sequence of strain 7197.</title>
        <authorList>
            <person name="Gao J."/>
            <person name="Sun J."/>
        </authorList>
    </citation>
    <scope>NUCLEOTIDE SEQUENCE [LARGE SCALE GENOMIC DNA]</scope>
    <source>
        <strain evidence="2 3">7197</strain>
    </source>
</reference>
<dbReference type="EMBL" id="RQPI01000003">
    <property type="protein sequence ID" value="RQW12263.1"/>
    <property type="molecule type" value="Genomic_DNA"/>
</dbReference>
<dbReference type="AlphaFoldDB" id="A0A3N9P7P0"/>
<keyword evidence="1" id="KW-0812">Transmembrane</keyword>
<evidence type="ECO:0000256" key="1">
    <source>
        <dbReference type="SAM" id="Phobius"/>
    </source>
</evidence>
<dbReference type="RefSeq" id="WP_124694996.1">
    <property type="nucleotide sequence ID" value="NZ_JBHUFE010000003.1"/>
</dbReference>